<dbReference type="OrthoDB" id="1750577at2"/>
<dbReference type="AlphaFoldDB" id="A0A1N6SE63"/>
<evidence type="ECO:0000313" key="3">
    <source>
        <dbReference type="EMBL" id="SIQ39287.1"/>
    </source>
</evidence>
<keyword evidence="4" id="KW-1185">Reference proteome</keyword>
<protein>
    <recommendedName>
        <fullName evidence="2">YdbS-like PH domain-containing protein</fullName>
    </recommendedName>
</protein>
<dbReference type="EMBL" id="FTLW01000002">
    <property type="protein sequence ID" value="SIQ39287.1"/>
    <property type="molecule type" value="Genomic_DNA"/>
</dbReference>
<keyword evidence="1" id="KW-1133">Transmembrane helix</keyword>
<evidence type="ECO:0000313" key="4">
    <source>
        <dbReference type="Proteomes" id="UP000241788"/>
    </source>
</evidence>
<reference evidence="4" key="1">
    <citation type="submission" date="2017-01" db="EMBL/GenBank/DDBJ databases">
        <authorList>
            <person name="Varghese N."/>
            <person name="Submissions S."/>
        </authorList>
    </citation>
    <scope>NUCLEOTIDE SEQUENCE [LARGE SCALE GENOMIC DNA]</scope>
    <source>
        <strain evidence="4">UM1</strain>
    </source>
</reference>
<accession>A0A1N6SE63</accession>
<name>A0A1N6SE63_9GAMM</name>
<dbReference type="RefSeq" id="WP_083688294.1">
    <property type="nucleotide sequence ID" value="NZ_FTLW01000002.1"/>
</dbReference>
<sequence>MNDRFSPAPSAPTTTLSVVHPDVWQPLPARGRGLFRLSHAVWMGLIGAGAGTGLGVLAHGFLDTPIWIGPIAGLLLGTLYGAYLGGRRHGYYRWKLDDEGFAVRKGRMWQSETHVPATRVQHLDVKRGPLERSRKLATLVIHTAGTRLESIRVPCLDEDDAEALRSTLASRIEPERDDD</sequence>
<dbReference type="PANTHER" id="PTHR34473:SF3">
    <property type="entry name" value="TRANSMEMBRANE PROTEIN-RELATED"/>
    <property type="match status" value="1"/>
</dbReference>
<proteinExistence type="predicted"/>
<keyword evidence="1" id="KW-0812">Transmembrane</keyword>
<dbReference type="Pfam" id="PF03703">
    <property type="entry name" value="bPH_2"/>
    <property type="match status" value="1"/>
</dbReference>
<dbReference type="InterPro" id="IPR005182">
    <property type="entry name" value="YdbS-like_PH"/>
</dbReference>
<keyword evidence="1" id="KW-0472">Membrane</keyword>
<feature type="transmembrane region" description="Helical" evidence="1">
    <location>
        <begin position="67"/>
        <end position="86"/>
    </location>
</feature>
<dbReference type="Proteomes" id="UP000241788">
    <property type="component" value="Unassembled WGS sequence"/>
</dbReference>
<feature type="transmembrane region" description="Helical" evidence="1">
    <location>
        <begin position="40"/>
        <end position="61"/>
    </location>
</feature>
<feature type="domain" description="YdbS-like PH" evidence="2">
    <location>
        <begin position="92"/>
        <end position="167"/>
    </location>
</feature>
<evidence type="ECO:0000256" key="1">
    <source>
        <dbReference type="SAM" id="Phobius"/>
    </source>
</evidence>
<evidence type="ECO:0000259" key="2">
    <source>
        <dbReference type="Pfam" id="PF03703"/>
    </source>
</evidence>
<dbReference type="PANTHER" id="PTHR34473">
    <property type="entry name" value="UPF0699 TRANSMEMBRANE PROTEIN YDBS"/>
    <property type="match status" value="1"/>
</dbReference>
<gene>
    <name evidence="3" type="ORF">SAMN05421546_1263</name>
</gene>
<organism evidence="3 4">
    <name type="scientific">Solilutibacter tolerans</name>
    <dbReference type="NCBI Taxonomy" id="1604334"/>
    <lineage>
        <taxon>Bacteria</taxon>
        <taxon>Pseudomonadati</taxon>
        <taxon>Pseudomonadota</taxon>
        <taxon>Gammaproteobacteria</taxon>
        <taxon>Lysobacterales</taxon>
        <taxon>Lysobacteraceae</taxon>
        <taxon>Solilutibacter</taxon>
    </lineage>
</organism>
<dbReference type="STRING" id="1604334.SAMN05421546_1263"/>